<keyword evidence="3" id="KW-1185">Reference proteome</keyword>
<evidence type="ECO:0000313" key="2">
    <source>
        <dbReference type="EMBL" id="TNN28049.1"/>
    </source>
</evidence>
<comment type="caution">
    <text evidence="2">The sequence shown here is derived from an EMBL/GenBank/DDBJ whole genome shotgun (WGS) entry which is preliminary data.</text>
</comment>
<evidence type="ECO:0000256" key="1">
    <source>
        <dbReference type="SAM" id="MobiDB-lite"/>
    </source>
</evidence>
<feature type="compositionally biased region" description="Basic and acidic residues" evidence="1">
    <location>
        <begin position="80"/>
        <end position="95"/>
    </location>
</feature>
<evidence type="ECO:0000313" key="3">
    <source>
        <dbReference type="Proteomes" id="UP000314294"/>
    </source>
</evidence>
<accession>A0A4Z2EGP3</accession>
<name>A0A4Z2EGP3_9TELE</name>
<organism evidence="2 3">
    <name type="scientific">Liparis tanakae</name>
    <name type="common">Tanaka's snailfish</name>
    <dbReference type="NCBI Taxonomy" id="230148"/>
    <lineage>
        <taxon>Eukaryota</taxon>
        <taxon>Metazoa</taxon>
        <taxon>Chordata</taxon>
        <taxon>Craniata</taxon>
        <taxon>Vertebrata</taxon>
        <taxon>Euteleostomi</taxon>
        <taxon>Actinopterygii</taxon>
        <taxon>Neopterygii</taxon>
        <taxon>Teleostei</taxon>
        <taxon>Neoteleostei</taxon>
        <taxon>Acanthomorphata</taxon>
        <taxon>Eupercaria</taxon>
        <taxon>Perciformes</taxon>
        <taxon>Cottioidei</taxon>
        <taxon>Cottales</taxon>
        <taxon>Liparidae</taxon>
        <taxon>Liparis</taxon>
    </lineage>
</organism>
<gene>
    <name evidence="2" type="ORF">EYF80_061803</name>
</gene>
<feature type="compositionally biased region" description="Basic residues" evidence="1">
    <location>
        <begin position="49"/>
        <end position="59"/>
    </location>
</feature>
<dbReference type="Proteomes" id="UP000314294">
    <property type="component" value="Unassembled WGS sequence"/>
</dbReference>
<reference evidence="2 3" key="1">
    <citation type="submission" date="2019-03" db="EMBL/GenBank/DDBJ databases">
        <title>First draft genome of Liparis tanakae, snailfish: a comprehensive survey of snailfish specific genes.</title>
        <authorList>
            <person name="Kim W."/>
            <person name="Song I."/>
            <person name="Jeong J.-H."/>
            <person name="Kim D."/>
            <person name="Kim S."/>
            <person name="Ryu S."/>
            <person name="Song J.Y."/>
            <person name="Lee S.K."/>
        </authorList>
    </citation>
    <scope>NUCLEOTIDE SEQUENCE [LARGE SCALE GENOMIC DNA]</scope>
    <source>
        <tissue evidence="2">Muscle</tissue>
    </source>
</reference>
<proteinExistence type="predicted"/>
<dbReference type="AlphaFoldDB" id="A0A4Z2EGP3"/>
<feature type="region of interest" description="Disordered" evidence="1">
    <location>
        <begin position="47"/>
        <end position="104"/>
    </location>
</feature>
<protein>
    <submittedName>
        <fullName evidence="2">Uncharacterized protein</fullName>
    </submittedName>
</protein>
<sequence>MPRLNEACCGCQARCRQRASISCEISCELTSRKSHIWLESQKLTTLKHPGAKRTGKKVHTSPPPTYPPLSRSVADGEPAGPERREEPLLRQRVDQPARNVASDAQVHTTSVCGVVFEKRTSNTTRAFNTVTYLL</sequence>
<dbReference type="EMBL" id="SRLO01007361">
    <property type="protein sequence ID" value="TNN28049.1"/>
    <property type="molecule type" value="Genomic_DNA"/>
</dbReference>